<name>A0ABU3GRH6_9SPHI</name>
<dbReference type="Proteomes" id="UP001258315">
    <property type="component" value="Unassembled WGS sequence"/>
</dbReference>
<dbReference type="EC" id="1.17.99.6" evidence="9"/>
<dbReference type="InterPro" id="IPR013542">
    <property type="entry name" value="QueG_DUF1730"/>
</dbReference>
<feature type="binding site" evidence="9">
    <location>
        <position position="195"/>
    </location>
    <ligand>
        <name>[4Fe-4S] cluster</name>
        <dbReference type="ChEBI" id="CHEBI:49883"/>
        <label>1</label>
    </ligand>
</feature>
<evidence type="ECO:0000256" key="4">
    <source>
        <dbReference type="ARBA" id="ARBA00022723"/>
    </source>
</evidence>
<evidence type="ECO:0000259" key="10">
    <source>
        <dbReference type="PROSITE" id="PS51379"/>
    </source>
</evidence>
<dbReference type="InterPro" id="IPR004453">
    <property type="entry name" value="QueG"/>
</dbReference>
<evidence type="ECO:0000256" key="1">
    <source>
        <dbReference type="ARBA" id="ARBA00022485"/>
    </source>
</evidence>
<feature type="binding site" evidence="9">
    <location>
        <position position="158"/>
    </location>
    <ligand>
        <name>cob(II)alamin</name>
        <dbReference type="ChEBI" id="CHEBI:16304"/>
    </ligand>
</feature>
<comment type="pathway">
    <text evidence="9">tRNA modification; tRNA-queuosine biosynthesis.</text>
</comment>
<dbReference type="NCBIfam" id="TIGR00276">
    <property type="entry name" value="tRNA epoxyqueuosine(34) reductase QueG"/>
    <property type="match status" value="1"/>
</dbReference>
<dbReference type="PANTHER" id="PTHR30002:SF4">
    <property type="entry name" value="EPOXYQUEUOSINE REDUCTASE"/>
    <property type="match status" value="1"/>
</dbReference>
<feature type="binding site" evidence="9">
    <location>
        <position position="134"/>
    </location>
    <ligand>
        <name>cob(II)alamin</name>
        <dbReference type="ChEBI" id="CHEBI:16304"/>
    </ligand>
</feature>
<evidence type="ECO:0000256" key="5">
    <source>
        <dbReference type="ARBA" id="ARBA00022785"/>
    </source>
</evidence>
<evidence type="ECO:0000256" key="6">
    <source>
        <dbReference type="ARBA" id="ARBA00023002"/>
    </source>
</evidence>
<comment type="catalytic activity">
    <reaction evidence="9">
        <text>epoxyqueuosine(34) in tRNA + AH2 = queuosine(34) in tRNA + A + H2O</text>
        <dbReference type="Rhea" id="RHEA:32159"/>
        <dbReference type="Rhea" id="RHEA-COMP:18571"/>
        <dbReference type="Rhea" id="RHEA-COMP:18582"/>
        <dbReference type="ChEBI" id="CHEBI:13193"/>
        <dbReference type="ChEBI" id="CHEBI:15377"/>
        <dbReference type="ChEBI" id="CHEBI:17499"/>
        <dbReference type="ChEBI" id="CHEBI:194431"/>
        <dbReference type="ChEBI" id="CHEBI:194443"/>
        <dbReference type="EC" id="1.17.99.6"/>
    </reaction>
</comment>
<feature type="binding site" evidence="9">
    <location>
        <position position="169"/>
    </location>
    <ligand>
        <name>cob(II)alamin</name>
        <dbReference type="ChEBI" id="CHEBI:16304"/>
    </ligand>
</feature>
<dbReference type="SUPFAM" id="SSF46548">
    <property type="entry name" value="alpha-helical ferredoxin"/>
    <property type="match status" value="1"/>
</dbReference>
<evidence type="ECO:0000313" key="11">
    <source>
        <dbReference type="EMBL" id="MDT3402383.1"/>
    </source>
</evidence>
<comment type="similarity">
    <text evidence="9">Belongs to the QueG family.</text>
</comment>
<comment type="caution">
    <text evidence="9">Lacks conserved residue(s) required for the propagation of feature annotation.</text>
</comment>
<dbReference type="Pfam" id="PF08331">
    <property type="entry name" value="QueG_DUF1730"/>
    <property type="match status" value="1"/>
</dbReference>
<feature type="binding site" evidence="9">
    <location>
        <position position="189"/>
    </location>
    <ligand>
        <name>[4Fe-4S] cluster</name>
        <dbReference type="ChEBI" id="CHEBI:49883"/>
        <label>1</label>
    </ligand>
</feature>
<dbReference type="PROSITE" id="PS51379">
    <property type="entry name" value="4FE4S_FER_2"/>
    <property type="match status" value="1"/>
</dbReference>
<feature type="binding site" evidence="9">
    <location>
        <position position="199"/>
    </location>
    <ligand>
        <name>[4Fe-4S] cluster</name>
        <dbReference type="ChEBI" id="CHEBI:49883"/>
        <label>2</label>
    </ligand>
</feature>
<reference evidence="12" key="1">
    <citation type="submission" date="2023-07" db="EMBL/GenBank/DDBJ databases">
        <title>Functional and genomic diversity of the sorghum phyllosphere microbiome.</title>
        <authorList>
            <person name="Shade A."/>
        </authorList>
    </citation>
    <scope>NUCLEOTIDE SEQUENCE [LARGE SCALE GENOMIC DNA]</scope>
    <source>
        <strain evidence="12">SORGH_AS_0422</strain>
    </source>
</reference>
<feature type="binding site" evidence="9">
    <location>
        <position position="215"/>
    </location>
    <ligand>
        <name>[4Fe-4S] cluster</name>
        <dbReference type="ChEBI" id="CHEBI:49883"/>
        <label>2</label>
    </ligand>
</feature>
<comment type="function">
    <text evidence="9">Catalyzes the conversion of epoxyqueuosine (oQ) to queuosine (Q), which is a hypermodified base found in the wobble positions of tRNA(Asp), tRNA(Asn), tRNA(His) and tRNA(Tyr).</text>
</comment>
<dbReference type="PROSITE" id="PS00198">
    <property type="entry name" value="4FE4S_FER_1"/>
    <property type="match status" value="1"/>
</dbReference>
<keyword evidence="2 9" id="KW-0963">Cytoplasm</keyword>
<keyword evidence="7 9" id="KW-0408">Iron</keyword>
<feature type="binding site" evidence="9">
    <location>
        <position position="155"/>
    </location>
    <ligand>
        <name>cob(II)alamin</name>
        <dbReference type="ChEBI" id="CHEBI:16304"/>
    </ligand>
</feature>
<comment type="cofactor">
    <cofactor evidence="9">
        <name>cob(II)alamin</name>
        <dbReference type="ChEBI" id="CHEBI:16304"/>
    </cofactor>
</comment>
<keyword evidence="12" id="KW-1185">Reference proteome</keyword>
<proteinExistence type="inferred from homology"/>
<keyword evidence="4 9" id="KW-0479">Metal-binding</keyword>
<dbReference type="InterPro" id="IPR017900">
    <property type="entry name" value="4Fe4S_Fe_S_CS"/>
</dbReference>
<organism evidence="11 12">
    <name type="scientific">Mucilaginibacter terrae</name>
    <dbReference type="NCBI Taxonomy" id="1955052"/>
    <lineage>
        <taxon>Bacteria</taxon>
        <taxon>Pseudomonadati</taxon>
        <taxon>Bacteroidota</taxon>
        <taxon>Sphingobacteriia</taxon>
        <taxon>Sphingobacteriales</taxon>
        <taxon>Sphingobacteriaceae</taxon>
        <taxon>Mucilaginibacter</taxon>
    </lineage>
</organism>
<keyword evidence="8 9" id="KW-0411">Iron-sulfur</keyword>
<keyword evidence="6 9" id="KW-0560">Oxidoreductase</keyword>
<evidence type="ECO:0000256" key="3">
    <source>
        <dbReference type="ARBA" id="ARBA00022694"/>
    </source>
</evidence>
<feature type="active site" description="Proton donor" evidence="9">
    <location>
        <position position="134"/>
    </location>
</feature>
<protein>
    <recommendedName>
        <fullName evidence="9">Epoxyqueuosine reductase</fullName>
        <ecNumber evidence="9">1.17.99.6</ecNumber>
    </recommendedName>
    <alternativeName>
        <fullName evidence="9">Queuosine biosynthesis protein QueG</fullName>
    </alternativeName>
</protein>
<keyword evidence="5 9" id="KW-0671">Queuosine biosynthesis</keyword>
<dbReference type="InterPro" id="IPR017896">
    <property type="entry name" value="4Fe4S_Fe-S-bd"/>
</dbReference>
<feature type="binding site" evidence="9">
    <location>
        <position position="249"/>
    </location>
    <ligand>
        <name>[4Fe-4S] cluster</name>
        <dbReference type="ChEBI" id="CHEBI:49883"/>
        <label>1</label>
    </ligand>
</feature>
<accession>A0ABU3GRH6</accession>
<feature type="domain" description="4Fe-4S ferredoxin-type" evidence="10">
    <location>
        <begin position="182"/>
        <end position="209"/>
    </location>
</feature>
<dbReference type="Pfam" id="PF13484">
    <property type="entry name" value="Fer4_16"/>
    <property type="match status" value="1"/>
</dbReference>
<comment type="cofactor">
    <cofactor evidence="9">
        <name>[4Fe-4S] cluster</name>
        <dbReference type="ChEBI" id="CHEBI:49883"/>
    </cofactor>
    <text evidence="9">Binds 2 [4Fe-4S] clusters per monomer.</text>
</comment>
<evidence type="ECO:0000256" key="9">
    <source>
        <dbReference type="HAMAP-Rule" id="MF_00916"/>
    </source>
</evidence>
<dbReference type="GO" id="GO:0052693">
    <property type="term" value="F:epoxyqueuosine reductase activity"/>
    <property type="evidence" value="ECO:0007669"/>
    <property type="project" value="UniProtKB-EC"/>
</dbReference>
<dbReference type="HAMAP" id="MF_00916">
    <property type="entry name" value="QueG"/>
    <property type="match status" value="1"/>
</dbReference>
<comment type="subcellular location">
    <subcellularLocation>
        <location evidence="9">Cytoplasm</location>
    </subcellularLocation>
</comment>
<dbReference type="PANTHER" id="PTHR30002">
    <property type="entry name" value="EPOXYQUEUOSINE REDUCTASE"/>
    <property type="match status" value="1"/>
</dbReference>
<feature type="binding site" evidence="9">
    <location>
        <position position="217"/>
    </location>
    <ligand>
        <name>cob(II)alamin</name>
        <dbReference type="ChEBI" id="CHEBI:16304"/>
    </ligand>
</feature>
<sequence length="362" mass="41354">MVNQNLFKYSQLIKDEAKRLGFMFCGIAKADFLEEEAPRLENWLKQERHGEMQYMENHFDKRLDPRLLVDGARSVISLALNYYTDKQQTDPLAPKISKYAYGIDYHDVIKAKLKELLFFIQENIGDIGGRAFVDSAPVLDKAWAQRAGLGWVGKNANLINKKSGSFFFLAELIVDAELAYDIAPTVDHCGTCTRCIDACPTDAIVGPYIVDGSRCISYLTIELKNNIPEEFKGKTDDWMFGCDVCQNVCPWNRFSLPHTEPAFEPHPDLLGMSQRDWQDITQETFQAVFKKSAVKRTKFAGLKRNIEFLSYRLSVIGKWLRVKRDIFVSAGFLIRGPAPRSYEPQLSQLHCRVLSERPCTDE</sequence>
<dbReference type="Gene3D" id="3.30.70.20">
    <property type="match status" value="1"/>
</dbReference>
<comment type="caution">
    <text evidence="11">The sequence shown here is derived from an EMBL/GenBank/DDBJ whole genome shotgun (WGS) entry which is preliminary data.</text>
</comment>
<keyword evidence="3 9" id="KW-0819">tRNA processing</keyword>
<feature type="binding site" evidence="9">
    <location>
        <position position="242"/>
    </location>
    <ligand>
        <name>[4Fe-4S] cluster</name>
        <dbReference type="ChEBI" id="CHEBI:49883"/>
        <label>2</label>
    </ligand>
</feature>
<keyword evidence="9" id="KW-0170">Cobalt</keyword>
<comment type="subunit">
    <text evidence="9">Monomer.</text>
</comment>
<feature type="binding site" evidence="9">
    <location>
        <position position="224"/>
    </location>
    <ligand>
        <name>tRNA</name>
        <dbReference type="ChEBI" id="CHEBI:17843"/>
    </ligand>
</feature>
<feature type="binding site" evidence="9">
    <location>
        <position position="62"/>
    </location>
    <ligand>
        <name>cob(II)alamin</name>
        <dbReference type="ChEBI" id="CHEBI:16304"/>
    </ligand>
</feature>
<gene>
    <name evidence="9" type="primary">queG</name>
    <name evidence="11" type="ORF">QE417_001455</name>
</gene>
<evidence type="ECO:0000256" key="2">
    <source>
        <dbReference type="ARBA" id="ARBA00022490"/>
    </source>
</evidence>
<feature type="binding site" evidence="9">
    <location>
        <begin position="242"/>
        <end position="243"/>
    </location>
    <ligand>
        <name>cob(II)alamin</name>
        <dbReference type="ChEBI" id="CHEBI:16304"/>
    </ligand>
</feature>
<keyword evidence="1 9" id="KW-0004">4Fe-4S</keyword>
<keyword evidence="9" id="KW-0846">Cobalamin</keyword>
<evidence type="ECO:0000313" key="12">
    <source>
        <dbReference type="Proteomes" id="UP001258315"/>
    </source>
</evidence>
<dbReference type="EMBL" id="JAVLVU010000001">
    <property type="protein sequence ID" value="MDT3402383.1"/>
    <property type="molecule type" value="Genomic_DNA"/>
</dbReference>
<feature type="binding site" evidence="9">
    <location>
        <position position="245"/>
    </location>
    <ligand>
        <name>[4Fe-4S] cluster</name>
        <dbReference type="ChEBI" id="CHEBI:49883"/>
        <label>2</label>
    </ligand>
</feature>
<feature type="binding site" evidence="9">
    <location>
        <position position="192"/>
    </location>
    <ligand>
        <name>[4Fe-4S] cluster</name>
        <dbReference type="ChEBI" id="CHEBI:49883"/>
        <label>1</label>
    </ligand>
</feature>
<evidence type="ECO:0000256" key="8">
    <source>
        <dbReference type="ARBA" id="ARBA00023014"/>
    </source>
</evidence>
<evidence type="ECO:0000256" key="7">
    <source>
        <dbReference type="ARBA" id="ARBA00023004"/>
    </source>
</evidence>